<name>X0Q375_RHOWR</name>
<evidence type="ECO:0008006" key="7">
    <source>
        <dbReference type="Google" id="ProtNLM"/>
    </source>
</evidence>
<reference evidence="5 6" key="1">
    <citation type="submission" date="2014-02" db="EMBL/GenBank/DDBJ databases">
        <title>Whole genome shotgun sequence of Rhodococcus wratislaviensis NBRC 100605.</title>
        <authorList>
            <person name="Hosoyama A."/>
            <person name="Tsuchikane K."/>
            <person name="Yoshida I."/>
            <person name="Ohji S."/>
            <person name="Ichikawa N."/>
            <person name="Yamazoe A."/>
            <person name="Fujita N."/>
        </authorList>
    </citation>
    <scope>NUCLEOTIDE SEQUENCE [LARGE SCALE GENOMIC DNA]</scope>
    <source>
        <strain evidence="5 6">NBRC 100605</strain>
    </source>
</reference>
<dbReference type="Proteomes" id="UP000019491">
    <property type="component" value="Unassembled WGS sequence"/>
</dbReference>
<accession>X0Q375</accession>
<proteinExistence type="predicted"/>
<protein>
    <recommendedName>
        <fullName evidence="7">GPP34 family phosphoprotein</fullName>
    </recommendedName>
</protein>
<dbReference type="OrthoDB" id="4717569at2"/>
<keyword evidence="6" id="KW-1185">Reference proteome</keyword>
<dbReference type="GO" id="GO:0070273">
    <property type="term" value="F:phosphatidylinositol-4-phosphate binding"/>
    <property type="evidence" value="ECO:0007669"/>
    <property type="project" value="InterPro"/>
</dbReference>
<keyword evidence="3" id="KW-0446">Lipid-binding</keyword>
<dbReference type="InterPro" id="IPR038261">
    <property type="entry name" value="GPP34-like_sf"/>
</dbReference>
<dbReference type="GO" id="GO:0012505">
    <property type="term" value="C:endomembrane system"/>
    <property type="evidence" value="ECO:0007669"/>
    <property type="project" value="UniProtKB-ARBA"/>
</dbReference>
<comment type="subcellular location">
    <subcellularLocation>
        <location evidence="1">Golgi apparatus membrane</location>
        <topology evidence="1">Peripheral membrane protein</topology>
        <orientation evidence="1">Cytoplasmic side</orientation>
    </subcellularLocation>
</comment>
<dbReference type="Pfam" id="PF05719">
    <property type="entry name" value="GPP34"/>
    <property type="match status" value="1"/>
</dbReference>
<gene>
    <name evidence="5" type="ORF">RW1_022_00590</name>
</gene>
<dbReference type="AlphaFoldDB" id="X0Q375"/>
<evidence type="ECO:0000256" key="2">
    <source>
        <dbReference type="ARBA" id="ARBA00023034"/>
    </source>
</evidence>
<dbReference type="RefSeq" id="WP_081792359.1">
    <property type="nucleotide sequence ID" value="NZ_BAWF01000022.1"/>
</dbReference>
<dbReference type="GO" id="GO:0005737">
    <property type="term" value="C:cytoplasm"/>
    <property type="evidence" value="ECO:0007669"/>
    <property type="project" value="UniProtKB-ARBA"/>
</dbReference>
<keyword evidence="4" id="KW-0472">Membrane</keyword>
<comment type="caution">
    <text evidence="5">The sequence shown here is derived from an EMBL/GenBank/DDBJ whole genome shotgun (WGS) entry which is preliminary data.</text>
</comment>
<evidence type="ECO:0000313" key="5">
    <source>
        <dbReference type="EMBL" id="GAF45482.1"/>
    </source>
</evidence>
<sequence>MPPLPLWKRLYLLCTRPDGLIAEYDELGALVRAGVLAELYLTGEVSDREGRAVIESTPLLPGALEQHLIAQISASRPRTWEHWIGTDPRPTERLARDQPVSEAIVTTERRRALGMVPYTSYRASDLELTARLRAAVEDTLRAAKADEPDHDAITHAAQGALSMLPDNAKSLPREQQRELLAELRERAESSLRVSHPRGQGRAVTDTDAAYAALAMRIPYRCKHFQVEGDYDDQIVYFSKRIGPIAPALSSAFSTMKWTRAASFT</sequence>
<evidence type="ECO:0000313" key="6">
    <source>
        <dbReference type="Proteomes" id="UP000019491"/>
    </source>
</evidence>
<keyword evidence="2" id="KW-0333">Golgi apparatus</keyword>
<dbReference type="Gene3D" id="1.10.3630.10">
    <property type="entry name" value="yeast vps74-n-term truncation variant domain like"/>
    <property type="match status" value="1"/>
</dbReference>
<evidence type="ECO:0000256" key="3">
    <source>
        <dbReference type="ARBA" id="ARBA00023121"/>
    </source>
</evidence>
<dbReference type="InterPro" id="IPR008628">
    <property type="entry name" value="GPP34-like"/>
</dbReference>
<dbReference type="EMBL" id="BAWF01000022">
    <property type="protein sequence ID" value="GAF45482.1"/>
    <property type="molecule type" value="Genomic_DNA"/>
</dbReference>
<evidence type="ECO:0000256" key="1">
    <source>
        <dbReference type="ARBA" id="ARBA00004255"/>
    </source>
</evidence>
<evidence type="ECO:0000256" key="4">
    <source>
        <dbReference type="ARBA" id="ARBA00023136"/>
    </source>
</evidence>
<organism evidence="5 6">
    <name type="scientific">Rhodococcus wratislaviensis NBRC 100605</name>
    <dbReference type="NCBI Taxonomy" id="1219028"/>
    <lineage>
        <taxon>Bacteria</taxon>
        <taxon>Bacillati</taxon>
        <taxon>Actinomycetota</taxon>
        <taxon>Actinomycetes</taxon>
        <taxon>Mycobacteriales</taxon>
        <taxon>Nocardiaceae</taxon>
        <taxon>Rhodococcus</taxon>
    </lineage>
</organism>